<dbReference type="InterPro" id="IPR011335">
    <property type="entry name" value="Restrct_endonuc-II-like"/>
</dbReference>
<comment type="caution">
    <text evidence="2">The sequence shown here is derived from an EMBL/GenBank/DDBJ whole genome shotgun (WGS) entry which is preliminary data.</text>
</comment>
<keyword evidence="2" id="KW-0540">Nuclease</keyword>
<gene>
    <name evidence="2" type="ORF">PMH09_11050</name>
</gene>
<keyword evidence="2" id="KW-0378">Hydrolase</keyword>
<reference evidence="2 3" key="1">
    <citation type="submission" date="2023-01" db="EMBL/GenBank/DDBJ databases">
        <title>Novel diversity within Roseofilum (Cyanobacteria; Desertifilaceae) from marine benthic mats with descriptions of four novel species.</title>
        <authorList>
            <person name="Wang Y."/>
            <person name="Berthold D.E."/>
            <person name="Hu J."/>
            <person name="Lefler F.W."/>
            <person name="Laughinghouse H.D. IV."/>
        </authorList>
    </citation>
    <scope>NUCLEOTIDE SEQUENCE [LARGE SCALE GENOMIC DNA]</scope>
    <source>
        <strain evidence="2 3">BLCC-M143</strain>
    </source>
</reference>
<dbReference type="InterPro" id="IPR012296">
    <property type="entry name" value="Nuclease_put_TT1808"/>
</dbReference>
<feature type="domain" description="Putative restriction endonuclease" evidence="1">
    <location>
        <begin position="14"/>
        <end position="160"/>
    </location>
</feature>
<sequence length="184" mass="20887">MVTKMLRSPTTISLEEFLTQPNIESSPAWELIDGQSLQKPMPTLFHSRVQRNLVNYINNRTKQLEAIQELRCLIPPYSPVPDIAVIAAERLSDEDGPFPGAPDWLIEIRSPEQNTLDLQNKILHCLRQGTELAWLIDINREQIWVWEGDELPIIYADTDILPNCGLGLELKVSDVMAMKGRKGS</sequence>
<dbReference type="PANTHER" id="PTHR34107:SF5">
    <property type="entry name" value="SLL1355 PROTEIN"/>
    <property type="match status" value="1"/>
</dbReference>
<dbReference type="CDD" id="cd06260">
    <property type="entry name" value="DUF820-like"/>
    <property type="match status" value="1"/>
</dbReference>
<dbReference type="GO" id="GO:0004519">
    <property type="term" value="F:endonuclease activity"/>
    <property type="evidence" value="ECO:0007669"/>
    <property type="project" value="UniProtKB-KW"/>
</dbReference>
<dbReference type="Gene3D" id="3.90.1570.10">
    <property type="entry name" value="tt1808, chain A"/>
    <property type="match status" value="1"/>
</dbReference>
<protein>
    <submittedName>
        <fullName evidence="2">Uma2 family endonuclease</fullName>
    </submittedName>
</protein>
<name>A0ABT7BXB4_9CYAN</name>
<dbReference type="Proteomes" id="UP001232992">
    <property type="component" value="Unassembled WGS sequence"/>
</dbReference>
<keyword evidence="2" id="KW-0255">Endonuclease</keyword>
<dbReference type="InterPro" id="IPR008538">
    <property type="entry name" value="Uma2"/>
</dbReference>
<keyword evidence="3" id="KW-1185">Reference proteome</keyword>
<dbReference type="EMBL" id="JAQOSQ010000009">
    <property type="protein sequence ID" value="MDJ1183725.1"/>
    <property type="molecule type" value="Genomic_DNA"/>
</dbReference>
<evidence type="ECO:0000313" key="2">
    <source>
        <dbReference type="EMBL" id="MDJ1183725.1"/>
    </source>
</evidence>
<proteinExistence type="predicted"/>
<dbReference type="Pfam" id="PF05685">
    <property type="entry name" value="Uma2"/>
    <property type="match status" value="1"/>
</dbReference>
<evidence type="ECO:0000259" key="1">
    <source>
        <dbReference type="Pfam" id="PF05685"/>
    </source>
</evidence>
<accession>A0ABT7BXB4</accession>
<organism evidence="2 3">
    <name type="scientific">Roseofilum casamattae BLCC-M143</name>
    <dbReference type="NCBI Taxonomy" id="3022442"/>
    <lineage>
        <taxon>Bacteria</taxon>
        <taxon>Bacillati</taxon>
        <taxon>Cyanobacteriota</taxon>
        <taxon>Cyanophyceae</taxon>
        <taxon>Desertifilales</taxon>
        <taxon>Desertifilaceae</taxon>
        <taxon>Roseofilum</taxon>
        <taxon>Roseofilum casamattae</taxon>
    </lineage>
</organism>
<dbReference type="SUPFAM" id="SSF52980">
    <property type="entry name" value="Restriction endonuclease-like"/>
    <property type="match status" value="1"/>
</dbReference>
<evidence type="ECO:0000313" key="3">
    <source>
        <dbReference type="Proteomes" id="UP001232992"/>
    </source>
</evidence>
<dbReference type="PANTHER" id="PTHR34107">
    <property type="entry name" value="SLL0198 PROTEIN-RELATED"/>
    <property type="match status" value="1"/>
</dbReference>